<dbReference type="EMBL" id="JASCZI010000043">
    <property type="protein sequence ID" value="MED6107621.1"/>
    <property type="molecule type" value="Genomic_DNA"/>
</dbReference>
<evidence type="ECO:0000313" key="2">
    <source>
        <dbReference type="EMBL" id="MED6107621.1"/>
    </source>
</evidence>
<evidence type="ECO:0000313" key="3">
    <source>
        <dbReference type="Proteomes" id="UP001341840"/>
    </source>
</evidence>
<comment type="caution">
    <text evidence="2">The sequence shown here is derived from an EMBL/GenBank/DDBJ whole genome shotgun (WGS) entry which is preliminary data.</text>
</comment>
<keyword evidence="3" id="KW-1185">Reference proteome</keyword>
<name>A0ABU6Q7V2_9FABA</name>
<gene>
    <name evidence="2" type="ORF">PIB30_015581</name>
</gene>
<protein>
    <submittedName>
        <fullName evidence="2">Uncharacterized protein</fullName>
    </submittedName>
</protein>
<reference evidence="2 3" key="1">
    <citation type="journal article" date="2023" name="Plants (Basel)">
        <title>Bridging the Gap: Combining Genomics and Transcriptomics Approaches to Understand Stylosanthes scabra, an Orphan Legume from the Brazilian Caatinga.</title>
        <authorList>
            <person name="Ferreira-Neto J.R.C."/>
            <person name="da Silva M.D."/>
            <person name="Binneck E."/>
            <person name="de Melo N.F."/>
            <person name="da Silva R.H."/>
            <person name="de Melo A.L.T.M."/>
            <person name="Pandolfi V."/>
            <person name="Bustamante F.O."/>
            <person name="Brasileiro-Vidal A.C."/>
            <person name="Benko-Iseppon A.M."/>
        </authorList>
    </citation>
    <scope>NUCLEOTIDE SEQUENCE [LARGE SCALE GENOMIC DNA]</scope>
    <source>
        <tissue evidence="2">Leaves</tissue>
    </source>
</reference>
<evidence type="ECO:0000256" key="1">
    <source>
        <dbReference type="SAM" id="MobiDB-lite"/>
    </source>
</evidence>
<proteinExistence type="predicted"/>
<sequence length="381" mass="42009">MDPSDDSEEAAAAQACVVAAIKQLTATMARHSQAQMAVANATQAQLDTIGEMGVELRSCVKIVQVFLDAFVRRKELATQGVDDRVPENPEYAARRGSVTVQSTDPSQNVQVVDLSGGPGSENTCVNGGNARDGPKFPPGLISQLLEETIIMGPVVEMQDCSGAAAGLHNTDPVTVPPSVRGKLQARFGELRECLGSASGERTRAGNKGKMLEQSPEETKRSEKMRRSARETALHPYGYKKYIICKFKILEKHKYTLQEAQMIAYLFTNTRNQAEVLFKRGSRKMDREDFATLCPGNEPSDYVMEIYVQMKEVLHPSKENHLYLVVVDIPKTKIWIFNSFPSNDSGKTRIYAARGVATALDYIIRVGFHELDVLGDRPPLSK</sequence>
<dbReference type="Proteomes" id="UP001341840">
    <property type="component" value="Unassembled WGS sequence"/>
</dbReference>
<feature type="region of interest" description="Disordered" evidence="1">
    <location>
        <begin position="198"/>
        <end position="224"/>
    </location>
</feature>
<organism evidence="2 3">
    <name type="scientific">Stylosanthes scabra</name>
    <dbReference type="NCBI Taxonomy" id="79078"/>
    <lineage>
        <taxon>Eukaryota</taxon>
        <taxon>Viridiplantae</taxon>
        <taxon>Streptophyta</taxon>
        <taxon>Embryophyta</taxon>
        <taxon>Tracheophyta</taxon>
        <taxon>Spermatophyta</taxon>
        <taxon>Magnoliopsida</taxon>
        <taxon>eudicotyledons</taxon>
        <taxon>Gunneridae</taxon>
        <taxon>Pentapetalae</taxon>
        <taxon>rosids</taxon>
        <taxon>fabids</taxon>
        <taxon>Fabales</taxon>
        <taxon>Fabaceae</taxon>
        <taxon>Papilionoideae</taxon>
        <taxon>50 kb inversion clade</taxon>
        <taxon>dalbergioids sensu lato</taxon>
        <taxon>Dalbergieae</taxon>
        <taxon>Pterocarpus clade</taxon>
        <taxon>Stylosanthes</taxon>
    </lineage>
</organism>
<accession>A0ABU6Q7V2</accession>